<dbReference type="EMBL" id="JAHCVI010000002">
    <property type="protein sequence ID" value="KAG7289142.1"/>
    <property type="molecule type" value="Genomic_DNA"/>
</dbReference>
<dbReference type="AlphaFoldDB" id="A0AAD4HYL1"/>
<keyword evidence="2" id="KW-1185">Reference proteome</keyword>
<reference evidence="1" key="1">
    <citation type="submission" date="2023-02" db="EMBL/GenBank/DDBJ databases">
        <authorList>
            <person name="Palmer J.M."/>
        </authorList>
    </citation>
    <scope>NUCLEOTIDE SEQUENCE</scope>
    <source>
        <strain evidence="1">FW57</strain>
    </source>
</reference>
<organism evidence="1 2">
    <name type="scientific">Staphylotrichum longicolle</name>
    <dbReference type="NCBI Taxonomy" id="669026"/>
    <lineage>
        <taxon>Eukaryota</taxon>
        <taxon>Fungi</taxon>
        <taxon>Dikarya</taxon>
        <taxon>Ascomycota</taxon>
        <taxon>Pezizomycotina</taxon>
        <taxon>Sordariomycetes</taxon>
        <taxon>Sordariomycetidae</taxon>
        <taxon>Sordariales</taxon>
        <taxon>Chaetomiaceae</taxon>
        <taxon>Staphylotrichum</taxon>
    </lineage>
</organism>
<evidence type="ECO:0000313" key="2">
    <source>
        <dbReference type="Proteomes" id="UP001197093"/>
    </source>
</evidence>
<proteinExistence type="predicted"/>
<name>A0AAD4HYL1_9PEZI</name>
<evidence type="ECO:0008006" key="3">
    <source>
        <dbReference type="Google" id="ProtNLM"/>
    </source>
</evidence>
<protein>
    <recommendedName>
        <fullName evidence="3">Phosphotransferase</fullName>
    </recommendedName>
</protein>
<dbReference type="InterPro" id="IPR011009">
    <property type="entry name" value="Kinase-like_dom_sf"/>
</dbReference>
<dbReference type="PANTHER" id="PTHR21310">
    <property type="entry name" value="AMINOGLYCOSIDE PHOSPHOTRANSFERASE-RELATED-RELATED"/>
    <property type="match status" value="1"/>
</dbReference>
<sequence length="502" mass="56958">MSARQDSDDVAWERSDEVWDEDMRRAQRNSVGHKIEAFAGNMFGSPATVVDPIILGGFNALYPVRIQGRSDAVLVRCPLSHRPLFPEEQTLSEAATIMFLSQHTRIPIPKLSNYGVDTDIGPFLVMQDLGSRRDLCDVLAAPRESFDETPVLAADIPESKLLEVYHKLGSFLLQMAQFTFPRIGSLVETSPGSFDVLTRPMTVNMATIVHQSNIPRSILPAKDTTYPTADAWYTALADLQLATLLFQHNDMVESADDCRTKYVARQLFRRLAKQGRLSSFGFSDDRWSAQAKSLTVTGALPAPPSGPGDGAFRLWADDFRPANILVADDGSDAILGAVDWEFAYAAPAQFVLNPPWWLLLQVPELWEDGLEDWARVYDGRVRTWLAALEAAERDMPEGAFLLAGYMRQSWETGRFWLDYAARKSFAFDAIYWKYLDGMFFGEREEGLPREELWKTRVDLLGEEERDAMERMVQIKMEEAKERVLVEWWDEEARERLASFLFD</sequence>
<comment type="caution">
    <text evidence="1">The sequence shown here is derived from an EMBL/GenBank/DDBJ whole genome shotgun (WGS) entry which is preliminary data.</text>
</comment>
<gene>
    <name evidence="1" type="ORF">NEMBOFW57_005505</name>
</gene>
<evidence type="ECO:0000313" key="1">
    <source>
        <dbReference type="EMBL" id="KAG7289142.1"/>
    </source>
</evidence>
<dbReference type="PANTHER" id="PTHR21310:SF37">
    <property type="entry name" value="AMINOGLYCOSIDE PHOSPHOTRANSFERASE DOMAIN-CONTAINING PROTEIN"/>
    <property type="match status" value="1"/>
</dbReference>
<dbReference type="InterPro" id="IPR051678">
    <property type="entry name" value="AGP_Transferase"/>
</dbReference>
<accession>A0AAD4HYL1</accession>
<dbReference type="SUPFAM" id="SSF56112">
    <property type="entry name" value="Protein kinase-like (PK-like)"/>
    <property type="match status" value="1"/>
</dbReference>
<dbReference type="Proteomes" id="UP001197093">
    <property type="component" value="Unassembled WGS sequence"/>
</dbReference>